<dbReference type="InterPro" id="IPR000836">
    <property type="entry name" value="PRTase_dom"/>
</dbReference>
<dbReference type="CDD" id="cd06223">
    <property type="entry name" value="PRTases_typeI"/>
    <property type="match status" value="1"/>
</dbReference>
<dbReference type="Gene3D" id="3.40.50.2020">
    <property type="match status" value="1"/>
</dbReference>
<dbReference type="NCBIfam" id="NF005592">
    <property type="entry name" value="PRK07322.1"/>
    <property type="match status" value="1"/>
</dbReference>
<dbReference type="AlphaFoldDB" id="A0A7S2ZQR8"/>
<sequence>MEENGFRVEIGGVVRYLPKMRVNQNTSIAVFNNLGDTELTEACANELSKRLSSVSFDFIITPEAKSIPLAHAVSVRMGMRPYVVLRKTYKTYMGDATQVETNSITTGRIQTLFLDEKDRELIKGKPVVLLDDVISTGSTYEAMRTVAKKAGAEVKLTCCVFTEGGGDRLPDVASLGHLPVWTE</sequence>
<dbReference type="SUPFAM" id="SSF53271">
    <property type="entry name" value="PRTase-like"/>
    <property type="match status" value="1"/>
</dbReference>
<dbReference type="EMBL" id="HBHW01020732">
    <property type="protein sequence ID" value="CAE0048065.1"/>
    <property type="molecule type" value="Transcribed_RNA"/>
</dbReference>
<accession>A0A7S2ZQR8</accession>
<evidence type="ECO:0000313" key="2">
    <source>
        <dbReference type="EMBL" id="CAE0048065.1"/>
    </source>
</evidence>
<proteinExistence type="predicted"/>
<gene>
    <name evidence="2" type="ORF">RMAR00112_LOCUS16054</name>
</gene>
<dbReference type="Pfam" id="PF00156">
    <property type="entry name" value="Pribosyltran"/>
    <property type="match status" value="1"/>
</dbReference>
<dbReference type="PANTHER" id="PTHR43218">
    <property type="entry name" value="PHOSPHORIBOSYLTRANSFERASE-RELATED"/>
    <property type="match status" value="1"/>
</dbReference>
<dbReference type="PANTHER" id="PTHR43218:SF1">
    <property type="entry name" value="PHOSPHORIBOSYLTRANSFERASE"/>
    <property type="match status" value="1"/>
</dbReference>
<feature type="domain" description="Phosphoribosyltransferase" evidence="1">
    <location>
        <begin position="42"/>
        <end position="171"/>
    </location>
</feature>
<protein>
    <recommendedName>
        <fullName evidence="1">Phosphoribosyltransferase domain-containing protein</fullName>
    </recommendedName>
</protein>
<reference evidence="2" key="1">
    <citation type="submission" date="2021-01" db="EMBL/GenBank/DDBJ databases">
        <authorList>
            <person name="Corre E."/>
            <person name="Pelletier E."/>
            <person name="Niang G."/>
            <person name="Scheremetjew M."/>
            <person name="Finn R."/>
            <person name="Kale V."/>
            <person name="Holt S."/>
            <person name="Cochrane G."/>
            <person name="Meng A."/>
            <person name="Brown T."/>
            <person name="Cohen L."/>
        </authorList>
    </citation>
    <scope>NUCLEOTIDE SEQUENCE</scope>
    <source>
        <strain evidence="2">CCMP 769</strain>
    </source>
</reference>
<organism evidence="2">
    <name type="scientific">Rhodosorus marinus</name>
    <dbReference type="NCBI Taxonomy" id="101924"/>
    <lineage>
        <taxon>Eukaryota</taxon>
        <taxon>Rhodophyta</taxon>
        <taxon>Stylonematophyceae</taxon>
        <taxon>Stylonematales</taxon>
        <taxon>Stylonemataceae</taxon>
        <taxon>Rhodosorus</taxon>
    </lineage>
</organism>
<name>A0A7S2ZQR8_9RHOD</name>
<evidence type="ECO:0000259" key="1">
    <source>
        <dbReference type="Pfam" id="PF00156"/>
    </source>
</evidence>
<dbReference type="InterPro" id="IPR029057">
    <property type="entry name" value="PRTase-like"/>
</dbReference>